<dbReference type="PANTHER" id="PTHR37485">
    <property type="entry name" value="CELL DIVISION PROTEIN FTSB"/>
    <property type="match status" value="1"/>
</dbReference>
<dbReference type="InterPro" id="IPR023081">
    <property type="entry name" value="Cell_div_FtsB"/>
</dbReference>
<dbReference type="NCBIfam" id="NF002058">
    <property type="entry name" value="PRK00888.1"/>
    <property type="match status" value="1"/>
</dbReference>
<evidence type="ECO:0000313" key="10">
    <source>
        <dbReference type="Proteomes" id="UP000527352"/>
    </source>
</evidence>
<keyword evidence="4 7" id="KW-1133">Transmembrane helix</keyword>
<feature type="transmembrane region" description="Helical" evidence="8">
    <location>
        <begin position="20"/>
        <end position="39"/>
    </location>
</feature>
<dbReference type="InterPro" id="IPR007060">
    <property type="entry name" value="FtsL/DivIC"/>
</dbReference>
<evidence type="ECO:0000256" key="2">
    <source>
        <dbReference type="ARBA" id="ARBA00022618"/>
    </source>
</evidence>
<comment type="function">
    <text evidence="7">Essential cell division protein. May link together the upstream cell division proteins, which are predominantly cytoplasmic, with the downstream cell division proteins, which are predominantly periplasmic.</text>
</comment>
<organism evidence="9 10">
    <name type="scientific">Shewanella oncorhynchi</name>
    <dbReference type="NCBI Taxonomy" id="2726434"/>
    <lineage>
        <taxon>Bacteria</taxon>
        <taxon>Pseudomonadati</taxon>
        <taxon>Pseudomonadota</taxon>
        <taxon>Gammaproteobacteria</taxon>
        <taxon>Alteromonadales</taxon>
        <taxon>Shewanellaceae</taxon>
        <taxon>Shewanella</taxon>
    </lineage>
</organism>
<reference evidence="9 10" key="1">
    <citation type="submission" date="2020-04" db="EMBL/GenBank/DDBJ databases">
        <title>The first description of lens atrophy caused by putative novel Shewanella sp. that is a new emerging pathogen for cultured rainbow trout?</title>
        <authorList>
            <person name="Saticioglu I.B."/>
            <person name="Duman M."/>
            <person name="Altun S."/>
        </authorList>
    </citation>
    <scope>NUCLEOTIDE SEQUENCE [LARGE SCALE GENOMIC DNA]</scope>
    <source>
        <strain evidence="9 10">S-1</strain>
    </source>
</reference>
<protein>
    <recommendedName>
        <fullName evidence="7">Cell division protein FtsB</fullName>
    </recommendedName>
</protein>
<dbReference type="Pfam" id="PF04977">
    <property type="entry name" value="DivIC"/>
    <property type="match status" value="1"/>
</dbReference>
<comment type="subunit">
    <text evidence="7">Part of a complex composed of FtsB, FtsL and FtsQ.</text>
</comment>
<dbReference type="EMBL" id="JABAEB010000001">
    <property type="protein sequence ID" value="NLQ21654.1"/>
    <property type="molecule type" value="Genomic_DNA"/>
</dbReference>
<keyword evidence="7" id="KW-0997">Cell inner membrane</keyword>
<evidence type="ECO:0000256" key="6">
    <source>
        <dbReference type="ARBA" id="ARBA00023306"/>
    </source>
</evidence>
<keyword evidence="1 7" id="KW-1003">Cell membrane</keyword>
<evidence type="ECO:0000256" key="5">
    <source>
        <dbReference type="ARBA" id="ARBA00023136"/>
    </source>
</evidence>
<comment type="similarity">
    <text evidence="7">Belongs to the FtsB family.</text>
</comment>
<sequence length="118" mass="13394">MLYYLLYIFLIQDTDANSSMKFFVIALIVLLGVLQFRLWSGGNSLPEYFVLQKQIAAQQEGNAKLNERNQVLKEEIIDLKSGTEAIEERARNELGMVKEGETFYRVVGGERSVSSPSQ</sequence>
<comment type="subcellular location">
    <subcellularLocation>
        <location evidence="7">Cell inner membrane</location>
        <topology evidence="7">Single-pass type II membrane protein</topology>
    </subcellularLocation>
    <text evidence="7">Localizes to the division septum.</text>
</comment>
<evidence type="ECO:0000256" key="8">
    <source>
        <dbReference type="SAM" id="Phobius"/>
    </source>
</evidence>
<keyword evidence="6 7" id="KW-0131">Cell cycle</keyword>
<name>A0ABX1KK52_9GAMM</name>
<comment type="caution">
    <text evidence="9">The sequence shown here is derived from an EMBL/GenBank/DDBJ whole genome shotgun (WGS) entry which is preliminary data.</text>
</comment>
<dbReference type="Proteomes" id="UP000527352">
    <property type="component" value="Unassembled WGS sequence"/>
</dbReference>
<evidence type="ECO:0000256" key="1">
    <source>
        <dbReference type="ARBA" id="ARBA00022475"/>
    </source>
</evidence>
<keyword evidence="2 7" id="KW-0132">Cell division</keyword>
<feature type="coiled-coil region" evidence="7">
    <location>
        <begin position="55"/>
        <end position="82"/>
    </location>
</feature>
<keyword evidence="3 7" id="KW-0812">Transmembrane</keyword>
<evidence type="ECO:0000256" key="4">
    <source>
        <dbReference type="ARBA" id="ARBA00022989"/>
    </source>
</evidence>
<dbReference type="HAMAP" id="MF_00599">
    <property type="entry name" value="FtsB"/>
    <property type="match status" value="1"/>
</dbReference>
<feature type="topological domain" description="Periplasmic" evidence="7">
    <location>
        <begin position="41"/>
        <end position="118"/>
    </location>
</feature>
<feature type="topological domain" description="Cytoplasmic" evidence="7">
    <location>
        <begin position="1"/>
        <end position="22"/>
    </location>
</feature>
<evidence type="ECO:0000256" key="3">
    <source>
        <dbReference type="ARBA" id="ARBA00022692"/>
    </source>
</evidence>
<proteinExistence type="inferred from homology"/>
<dbReference type="GO" id="GO:0051301">
    <property type="term" value="P:cell division"/>
    <property type="evidence" value="ECO:0007669"/>
    <property type="project" value="UniProtKB-KW"/>
</dbReference>
<accession>A0ABX1KK52</accession>
<keyword evidence="10" id="KW-1185">Reference proteome</keyword>
<keyword evidence="7" id="KW-0175">Coiled coil</keyword>
<evidence type="ECO:0000313" key="9">
    <source>
        <dbReference type="EMBL" id="NLQ21654.1"/>
    </source>
</evidence>
<evidence type="ECO:0000256" key="7">
    <source>
        <dbReference type="HAMAP-Rule" id="MF_00599"/>
    </source>
</evidence>
<dbReference type="PANTHER" id="PTHR37485:SF1">
    <property type="entry name" value="CELL DIVISION PROTEIN FTSB"/>
    <property type="match status" value="1"/>
</dbReference>
<gene>
    <name evidence="7 9" type="primary">ftsB</name>
    <name evidence="9" type="ORF">HGO26_01995</name>
</gene>
<keyword evidence="5 7" id="KW-0472">Membrane</keyword>